<evidence type="ECO:0000256" key="9">
    <source>
        <dbReference type="SAM" id="Phobius"/>
    </source>
</evidence>
<evidence type="ECO:0000256" key="8">
    <source>
        <dbReference type="ARBA" id="ARBA00023136"/>
    </source>
</evidence>
<evidence type="ECO:0000256" key="3">
    <source>
        <dbReference type="ARBA" id="ARBA00022475"/>
    </source>
</evidence>
<keyword evidence="2" id="KW-0813">Transport</keyword>
<dbReference type="PANTHER" id="PTHR32502">
    <property type="entry name" value="N-ACETYLGALACTOSAMINE PERMEASE II COMPONENT-RELATED"/>
    <property type="match status" value="1"/>
</dbReference>
<dbReference type="AlphaFoldDB" id="A0A212J7K6"/>
<evidence type="ECO:0000313" key="10">
    <source>
        <dbReference type="EMBL" id="SBV95396.1"/>
    </source>
</evidence>
<keyword evidence="8 9" id="KW-0472">Membrane</keyword>
<dbReference type="InterPro" id="IPR050303">
    <property type="entry name" value="GatZ_KbaZ_carbometab"/>
</dbReference>
<reference evidence="10" key="1">
    <citation type="submission" date="2016-04" db="EMBL/GenBank/DDBJ databases">
        <authorList>
            <person name="Evans L.H."/>
            <person name="Alamgir A."/>
            <person name="Owens N."/>
            <person name="Weber N.D."/>
            <person name="Virtaneva K."/>
            <person name="Barbian K."/>
            <person name="Babar A."/>
            <person name="Rosenke K."/>
        </authorList>
    </citation>
    <scope>NUCLEOTIDE SEQUENCE</scope>
    <source>
        <strain evidence="10">86</strain>
    </source>
</reference>
<feature type="transmembrane region" description="Helical" evidence="9">
    <location>
        <begin position="179"/>
        <end position="199"/>
    </location>
</feature>
<feature type="transmembrane region" description="Helical" evidence="9">
    <location>
        <begin position="134"/>
        <end position="159"/>
    </location>
</feature>
<dbReference type="GO" id="GO:0005886">
    <property type="term" value="C:plasma membrane"/>
    <property type="evidence" value="ECO:0007669"/>
    <property type="project" value="UniProtKB-SubCell"/>
</dbReference>
<keyword evidence="7 9" id="KW-1133">Transmembrane helix</keyword>
<evidence type="ECO:0000256" key="4">
    <source>
        <dbReference type="ARBA" id="ARBA00022597"/>
    </source>
</evidence>
<comment type="subcellular location">
    <subcellularLocation>
        <location evidence="1">Cell membrane</location>
        <topology evidence="1">Multi-pass membrane protein</topology>
    </subcellularLocation>
</comment>
<evidence type="ECO:0000256" key="5">
    <source>
        <dbReference type="ARBA" id="ARBA00022683"/>
    </source>
</evidence>
<dbReference type="InterPro" id="IPR004700">
    <property type="entry name" value="PTS_IIC_man"/>
</dbReference>
<organism evidence="10">
    <name type="scientific">uncultured Eubacteriales bacterium</name>
    <dbReference type="NCBI Taxonomy" id="172733"/>
    <lineage>
        <taxon>Bacteria</taxon>
        <taxon>Bacillati</taxon>
        <taxon>Bacillota</taxon>
        <taxon>Clostridia</taxon>
        <taxon>Eubacteriales</taxon>
        <taxon>environmental samples</taxon>
    </lineage>
</organism>
<evidence type="ECO:0000256" key="1">
    <source>
        <dbReference type="ARBA" id="ARBA00004651"/>
    </source>
</evidence>
<evidence type="ECO:0000256" key="6">
    <source>
        <dbReference type="ARBA" id="ARBA00022692"/>
    </source>
</evidence>
<dbReference type="Pfam" id="PF03609">
    <property type="entry name" value="EII-Sor"/>
    <property type="match status" value="1"/>
</dbReference>
<feature type="transmembrane region" description="Helical" evidence="9">
    <location>
        <begin position="94"/>
        <end position="122"/>
    </location>
</feature>
<feature type="transmembrane region" description="Helical" evidence="9">
    <location>
        <begin position="30"/>
        <end position="50"/>
    </location>
</feature>
<keyword evidence="10" id="KW-0808">Transferase</keyword>
<keyword evidence="6 9" id="KW-0812">Transmembrane</keyword>
<accession>A0A212J7K6</accession>
<dbReference type="PROSITE" id="PS51106">
    <property type="entry name" value="PTS_EIIC_TYPE_4"/>
    <property type="match status" value="1"/>
</dbReference>
<proteinExistence type="predicted"/>
<name>A0A212J7K6_9FIRM</name>
<evidence type="ECO:0000256" key="2">
    <source>
        <dbReference type="ARBA" id="ARBA00022448"/>
    </source>
</evidence>
<dbReference type="PANTHER" id="PTHR32502:SF8">
    <property type="entry name" value="N-ACETYLGALACTOSAMINE PERMEASE IIC COMPONENT 1"/>
    <property type="match status" value="1"/>
</dbReference>
<evidence type="ECO:0000256" key="7">
    <source>
        <dbReference type="ARBA" id="ARBA00022989"/>
    </source>
</evidence>
<protein>
    <submittedName>
        <fullName evidence="10">Putative phosphotransferase system enzyme IIC component</fullName>
    </submittedName>
</protein>
<sequence length="267" mass="28749">MIVQALLVALTYWVLLLVHRFGANSMAERPIVVGAVVGIVLGDPITGALIGAQLEVIYLGVVSVGGAQATDTLYATSMAVALSVMTGMAQEVSIALAIPLGFIGLFILQVTRIFFAFVCPILDKFAENDNRVAYCVTYIAHIIIGYGFGPITMFIALSAGAEATQNFINTLPPFIMKGMQTAGGMLPALGLGTLLSMIWDKKKAIYFFLGFILVVYLNIPMIGLAVIGVFLMLTDLYHNQDIQELKGKKVFSMSGASLSDEEEFFDE</sequence>
<keyword evidence="4" id="KW-0762">Sugar transport</keyword>
<keyword evidence="3" id="KW-1003">Cell membrane</keyword>
<dbReference type="EMBL" id="FLUN01000001">
    <property type="protein sequence ID" value="SBV95396.1"/>
    <property type="molecule type" value="Genomic_DNA"/>
</dbReference>
<dbReference type="GO" id="GO:0009401">
    <property type="term" value="P:phosphoenolpyruvate-dependent sugar phosphotransferase system"/>
    <property type="evidence" value="ECO:0007669"/>
    <property type="project" value="UniProtKB-KW"/>
</dbReference>
<feature type="transmembrane region" description="Helical" evidence="9">
    <location>
        <begin position="206"/>
        <end position="233"/>
    </location>
</feature>
<keyword evidence="5" id="KW-0598">Phosphotransferase system</keyword>
<dbReference type="GO" id="GO:0016740">
    <property type="term" value="F:transferase activity"/>
    <property type="evidence" value="ECO:0007669"/>
    <property type="project" value="UniProtKB-KW"/>
</dbReference>
<gene>
    <name evidence="10" type="ORF">KL86CLO1_10641</name>
</gene>